<evidence type="ECO:0000313" key="1">
    <source>
        <dbReference type="EMBL" id="RKN83531.1"/>
    </source>
</evidence>
<dbReference type="Proteomes" id="UP000276603">
    <property type="component" value="Unassembled WGS sequence"/>
</dbReference>
<organism evidence="1 2">
    <name type="scientific">Ulvibacterium marinum</name>
    <dbReference type="NCBI Taxonomy" id="2419782"/>
    <lineage>
        <taxon>Bacteria</taxon>
        <taxon>Pseudomonadati</taxon>
        <taxon>Bacteroidota</taxon>
        <taxon>Flavobacteriia</taxon>
        <taxon>Flavobacteriales</taxon>
        <taxon>Flavobacteriaceae</taxon>
        <taxon>Ulvibacterium</taxon>
    </lineage>
</organism>
<dbReference type="AlphaFoldDB" id="A0A3B0CEJ4"/>
<comment type="caution">
    <text evidence="1">The sequence shown here is derived from an EMBL/GenBank/DDBJ whole genome shotgun (WGS) entry which is preliminary data.</text>
</comment>
<dbReference type="EMBL" id="RBCJ01000001">
    <property type="protein sequence ID" value="RKN83531.1"/>
    <property type="molecule type" value="Genomic_DNA"/>
</dbReference>
<evidence type="ECO:0000313" key="2">
    <source>
        <dbReference type="Proteomes" id="UP000276603"/>
    </source>
</evidence>
<protein>
    <submittedName>
        <fullName evidence="1">Uncharacterized protein</fullName>
    </submittedName>
</protein>
<proteinExistence type="predicted"/>
<gene>
    <name evidence="1" type="ORF">D7Z94_06860</name>
</gene>
<accession>A0A3B0CEJ4</accession>
<reference evidence="1 2" key="1">
    <citation type="submission" date="2018-10" db="EMBL/GenBank/DDBJ databases">
        <title>Ulvibacterium marinum gen. nov., sp. nov., a novel marine bacterium of the family Flavobacteriaceae, isolated from a culture of the green alga Ulva prolifera.</title>
        <authorList>
            <person name="Zhang Z."/>
        </authorList>
    </citation>
    <scope>NUCLEOTIDE SEQUENCE [LARGE SCALE GENOMIC DNA]</scope>
    <source>
        <strain evidence="1 2">CCMM003</strain>
    </source>
</reference>
<keyword evidence="2" id="KW-1185">Reference proteome</keyword>
<name>A0A3B0CEJ4_9FLAO</name>
<sequence length="81" mass="9543">MKPLVTGKCCTSTVCFAESLFYRNNGPQEILKKRFSGRQGYEKYLSHYPYIKIALRQGYREKLVIQNFWSVLFVHLHKEGP</sequence>